<evidence type="ECO:0000256" key="1">
    <source>
        <dbReference type="SAM" id="MobiDB-lite"/>
    </source>
</evidence>
<reference evidence="3" key="1">
    <citation type="submission" date="2019-12" db="EMBL/GenBank/DDBJ databases">
        <title>An insight into the sialome of adult female Ixodes ricinus ticks feeding for 6 days.</title>
        <authorList>
            <person name="Perner J."/>
            <person name="Ribeiro J.M.C."/>
        </authorList>
    </citation>
    <scope>NUCLEOTIDE SEQUENCE</scope>
    <source>
        <strain evidence="3">Semi-engorged</strain>
        <tissue evidence="3">Salivary glands</tissue>
    </source>
</reference>
<feature type="region of interest" description="Disordered" evidence="1">
    <location>
        <begin position="89"/>
        <end position="108"/>
    </location>
</feature>
<sequence length="108" mass="11418">MRLVLVCLVTILGQLVGYRLPSGTSRCARHWILCLCVLCVCSVHTGYCACACCVCVLCTVFGNDAWTTLCAAGLLAARRLGLKSGHRFVPRGTSGSAEPLEPAGSAWT</sequence>
<name>A0A6B0UIC1_IXORI</name>
<feature type="signal peptide" evidence="2">
    <location>
        <begin position="1"/>
        <end position="17"/>
    </location>
</feature>
<feature type="chain" id="PRO_5025662996" description="Secreted protein" evidence="2">
    <location>
        <begin position="18"/>
        <end position="108"/>
    </location>
</feature>
<organism evidence="3">
    <name type="scientific">Ixodes ricinus</name>
    <name type="common">Common tick</name>
    <name type="synonym">Acarus ricinus</name>
    <dbReference type="NCBI Taxonomy" id="34613"/>
    <lineage>
        <taxon>Eukaryota</taxon>
        <taxon>Metazoa</taxon>
        <taxon>Ecdysozoa</taxon>
        <taxon>Arthropoda</taxon>
        <taxon>Chelicerata</taxon>
        <taxon>Arachnida</taxon>
        <taxon>Acari</taxon>
        <taxon>Parasitiformes</taxon>
        <taxon>Ixodida</taxon>
        <taxon>Ixodoidea</taxon>
        <taxon>Ixodidae</taxon>
        <taxon>Ixodinae</taxon>
        <taxon>Ixodes</taxon>
    </lineage>
</organism>
<proteinExistence type="predicted"/>
<evidence type="ECO:0008006" key="4">
    <source>
        <dbReference type="Google" id="ProtNLM"/>
    </source>
</evidence>
<evidence type="ECO:0000313" key="3">
    <source>
        <dbReference type="EMBL" id="MXU89536.1"/>
    </source>
</evidence>
<dbReference type="EMBL" id="GIFC01007453">
    <property type="protein sequence ID" value="MXU89536.1"/>
    <property type="molecule type" value="Transcribed_RNA"/>
</dbReference>
<keyword evidence="2" id="KW-0732">Signal</keyword>
<evidence type="ECO:0000256" key="2">
    <source>
        <dbReference type="SAM" id="SignalP"/>
    </source>
</evidence>
<dbReference type="AlphaFoldDB" id="A0A6B0UIC1"/>
<accession>A0A6B0UIC1</accession>
<protein>
    <recommendedName>
        <fullName evidence="4">Secreted protein</fullName>
    </recommendedName>
</protein>